<sequence>MRLRKALIGLLAARVCCASPTPNDSISEHHAAMFYSNWDFSEDPTVKLELARMDKDVQLVDPRPYQDSGWFAEANCLGGRDVEFMTRLRVLPGFKAKAVPVKQHSLWARTNPGTTDATREITTTEVKIEKDTSGWEVGSKITGGKTDKATVEVSAKYSQEWSKEQSYTIQTKDTLICEAGYACDFTPVTYKLQISGDCDKIPITTWGWPNQRYGYMDACVSPDRSCLQKIHYTKANCPYKRTQCSFEVPVFDGDKPRVTVLKLWRKADGSDDKVRSGLVDAHVL</sequence>
<accession>A0A8H6V401</accession>
<keyword evidence="1" id="KW-0732">Signal</keyword>
<evidence type="ECO:0000313" key="2">
    <source>
        <dbReference type="EMBL" id="KAF7174464.1"/>
    </source>
</evidence>
<reference evidence="2" key="1">
    <citation type="submission" date="2020-06" db="EMBL/GenBank/DDBJ databases">
        <title>Draft genome sequences of strains closely related to Aspergillus parafelis and Aspergillus hiratsukae.</title>
        <authorList>
            <person name="Dos Santos R.A.C."/>
            <person name="Rivero-Menendez O."/>
            <person name="Steenwyk J.L."/>
            <person name="Mead M.E."/>
            <person name="Goldman G.H."/>
            <person name="Alastruey-Izquierdo A."/>
            <person name="Rokas A."/>
        </authorList>
    </citation>
    <scope>NUCLEOTIDE SEQUENCE</scope>
    <source>
        <strain evidence="2">CNM-CM5623</strain>
    </source>
</reference>
<evidence type="ECO:0000256" key="1">
    <source>
        <dbReference type="SAM" id="SignalP"/>
    </source>
</evidence>
<gene>
    <name evidence="2" type="ORF">CNMCM5623_007304</name>
</gene>
<feature type="signal peptide" evidence="1">
    <location>
        <begin position="1"/>
        <end position="18"/>
    </location>
</feature>
<organism evidence="2 3">
    <name type="scientific">Aspergillus felis</name>
    <dbReference type="NCBI Taxonomy" id="1287682"/>
    <lineage>
        <taxon>Eukaryota</taxon>
        <taxon>Fungi</taxon>
        <taxon>Dikarya</taxon>
        <taxon>Ascomycota</taxon>
        <taxon>Pezizomycotina</taxon>
        <taxon>Eurotiomycetes</taxon>
        <taxon>Eurotiomycetidae</taxon>
        <taxon>Eurotiales</taxon>
        <taxon>Aspergillaceae</taxon>
        <taxon>Aspergillus</taxon>
        <taxon>Aspergillus subgen. Fumigati</taxon>
    </lineage>
</organism>
<feature type="chain" id="PRO_5034724112" evidence="1">
    <location>
        <begin position="19"/>
        <end position="284"/>
    </location>
</feature>
<dbReference type="Proteomes" id="UP000654922">
    <property type="component" value="Unassembled WGS sequence"/>
</dbReference>
<dbReference type="AlphaFoldDB" id="A0A8H6V401"/>
<comment type="caution">
    <text evidence="2">The sequence shown here is derived from an EMBL/GenBank/DDBJ whole genome shotgun (WGS) entry which is preliminary data.</text>
</comment>
<protein>
    <submittedName>
        <fullName evidence="2">Uncharacterized protein</fullName>
    </submittedName>
</protein>
<dbReference type="EMBL" id="JACBAE010000920">
    <property type="protein sequence ID" value="KAF7174464.1"/>
    <property type="molecule type" value="Genomic_DNA"/>
</dbReference>
<name>A0A8H6V401_9EURO</name>
<proteinExistence type="predicted"/>
<evidence type="ECO:0000313" key="3">
    <source>
        <dbReference type="Proteomes" id="UP000654922"/>
    </source>
</evidence>